<dbReference type="EMBL" id="MWAK01000256">
    <property type="protein sequence ID" value="OPZ90476.1"/>
    <property type="molecule type" value="Genomic_DNA"/>
</dbReference>
<proteinExistence type="predicted"/>
<sequence>MFIALLIVNFLVALLVCTVIVRVFGDSIDRILRRLVQEDIYNAWVRYITFTIYVVGVSGGVRIWMLEKYISPQAAGGTMLELNWDRWTLELYRTVIDTMQSVAWMLLLFFLFALIAYVIVKGLEGRRAAKP</sequence>
<name>A0A1V5MBC3_UNCT6</name>
<protein>
    <submittedName>
        <fullName evidence="2">Uncharacterized protein</fullName>
    </submittedName>
</protein>
<evidence type="ECO:0000256" key="1">
    <source>
        <dbReference type="SAM" id="Phobius"/>
    </source>
</evidence>
<comment type="caution">
    <text evidence="2">The sequence shown here is derived from an EMBL/GenBank/DDBJ whole genome shotgun (WGS) entry which is preliminary data.</text>
</comment>
<keyword evidence="1" id="KW-0812">Transmembrane</keyword>
<organism evidence="2">
    <name type="scientific">candidate division TA06 bacterium ADurb.Bin417</name>
    <dbReference type="NCBI Taxonomy" id="1852828"/>
    <lineage>
        <taxon>Bacteria</taxon>
        <taxon>Bacteria division TA06</taxon>
    </lineage>
</organism>
<gene>
    <name evidence="2" type="ORF">BWY73_01309</name>
</gene>
<reference evidence="2" key="1">
    <citation type="submission" date="2017-02" db="EMBL/GenBank/DDBJ databases">
        <title>Delving into the versatile metabolic prowess of the omnipresent phylum Bacteroidetes.</title>
        <authorList>
            <person name="Nobu M.K."/>
            <person name="Mei R."/>
            <person name="Narihiro T."/>
            <person name="Kuroda K."/>
            <person name="Liu W.-T."/>
        </authorList>
    </citation>
    <scope>NUCLEOTIDE SEQUENCE</scope>
    <source>
        <strain evidence="2">ADurb.Bin417</strain>
    </source>
</reference>
<feature type="transmembrane region" description="Helical" evidence="1">
    <location>
        <begin position="101"/>
        <end position="120"/>
    </location>
</feature>
<keyword evidence="1" id="KW-1133">Transmembrane helix</keyword>
<feature type="transmembrane region" description="Helical" evidence="1">
    <location>
        <begin position="44"/>
        <end position="65"/>
    </location>
</feature>
<feature type="transmembrane region" description="Helical" evidence="1">
    <location>
        <begin position="6"/>
        <end position="24"/>
    </location>
</feature>
<accession>A0A1V5MBC3</accession>
<dbReference type="AlphaFoldDB" id="A0A1V5MBC3"/>
<evidence type="ECO:0000313" key="2">
    <source>
        <dbReference type="EMBL" id="OPZ90476.1"/>
    </source>
</evidence>
<keyword evidence="1" id="KW-0472">Membrane</keyword>
<dbReference type="Proteomes" id="UP000485484">
    <property type="component" value="Unassembled WGS sequence"/>
</dbReference>